<proteinExistence type="predicted"/>
<keyword evidence="2" id="KW-0449">Lipoprotein</keyword>
<sequence length="213" mass="23032">MRYMIVAASALLVACSPSAPAQKAEEGETLQAELTSPVEAAEDADAAAPLLDPTALDFSRMALAMRIPTAFQAREEGARLQINVTNERLGVNVAEEFPLVQTSAVTSPFLASEAREGYRIWTYGTRPEDGPLLQAISAELARLKREAPGENELSFGAVAPGCWNETSQTPESLRRTLYIRVTPEADFELFVPEQEVGKGELPGLESFWGACDS</sequence>
<evidence type="ECO:0000313" key="3">
    <source>
        <dbReference type="Proteomes" id="UP000027100"/>
    </source>
</evidence>
<comment type="caution">
    <text evidence="2">The sequence shown here is derived from an EMBL/GenBank/DDBJ whole genome shotgun (WGS) entry which is preliminary data.</text>
</comment>
<dbReference type="PROSITE" id="PS51257">
    <property type="entry name" value="PROKAR_LIPOPROTEIN"/>
    <property type="match status" value="1"/>
</dbReference>
<dbReference type="Proteomes" id="UP000027100">
    <property type="component" value="Unassembled WGS sequence"/>
</dbReference>
<dbReference type="eggNOG" id="ENOG502ZWXJ">
    <property type="taxonomic scope" value="Bacteria"/>
</dbReference>
<evidence type="ECO:0000256" key="1">
    <source>
        <dbReference type="SAM" id="SignalP"/>
    </source>
</evidence>
<feature type="signal peptide" evidence="1">
    <location>
        <begin position="1"/>
        <end position="21"/>
    </location>
</feature>
<name>A0A062VC77_9PROT</name>
<feature type="chain" id="PRO_5001618865" evidence="1">
    <location>
        <begin position="22"/>
        <end position="213"/>
    </location>
</feature>
<dbReference type="STRING" id="1280954.HPO_13275"/>
<keyword evidence="3" id="KW-1185">Reference proteome</keyword>
<reference evidence="2 3" key="1">
    <citation type="journal article" date="2014" name="Antonie Van Leeuwenhoek">
        <title>Hyphomonas beringensis sp. nov. and Hyphomonas chukchiensis sp. nov., isolated from surface seawater of the Bering Sea and Chukchi Sea.</title>
        <authorList>
            <person name="Li C."/>
            <person name="Lai Q."/>
            <person name="Li G."/>
            <person name="Dong C."/>
            <person name="Wang J."/>
            <person name="Liao Y."/>
            <person name="Shao Z."/>
        </authorList>
    </citation>
    <scope>NUCLEOTIDE SEQUENCE [LARGE SCALE GENOMIC DNA]</scope>
    <source>
        <strain evidence="2 3">PS728</strain>
    </source>
</reference>
<evidence type="ECO:0000313" key="2">
    <source>
        <dbReference type="EMBL" id="KCZ97828.1"/>
    </source>
</evidence>
<accession>A0A062VC77</accession>
<dbReference type="PATRIC" id="fig|1280954.3.peg.2689"/>
<organism evidence="2 3">
    <name type="scientific">Hyphomonas polymorpha PS728</name>
    <dbReference type="NCBI Taxonomy" id="1280954"/>
    <lineage>
        <taxon>Bacteria</taxon>
        <taxon>Pseudomonadati</taxon>
        <taxon>Pseudomonadota</taxon>
        <taxon>Alphaproteobacteria</taxon>
        <taxon>Hyphomonadales</taxon>
        <taxon>Hyphomonadaceae</taxon>
        <taxon>Hyphomonas</taxon>
    </lineage>
</organism>
<dbReference type="EMBL" id="ARYM01000015">
    <property type="protein sequence ID" value="KCZ97828.1"/>
    <property type="molecule type" value="Genomic_DNA"/>
</dbReference>
<keyword evidence="1" id="KW-0732">Signal</keyword>
<gene>
    <name evidence="2" type="ORF">HPO_13275</name>
</gene>
<protein>
    <submittedName>
        <fullName evidence="2">Putative lipoprotein</fullName>
    </submittedName>
</protein>
<dbReference type="AlphaFoldDB" id="A0A062VC77"/>